<evidence type="ECO:0000256" key="6">
    <source>
        <dbReference type="SAM" id="MobiDB-lite"/>
    </source>
</evidence>
<evidence type="ECO:0000256" key="5">
    <source>
        <dbReference type="HAMAP-Rule" id="MF_03045"/>
    </source>
</evidence>
<dbReference type="Proteomes" id="UP000594638">
    <property type="component" value="Unassembled WGS sequence"/>
</dbReference>
<evidence type="ECO:0000259" key="7">
    <source>
        <dbReference type="SMART" id="SM00955"/>
    </source>
</evidence>
<dbReference type="InterPro" id="IPR050180">
    <property type="entry name" value="RNR_Ribonuclease"/>
</dbReference>
<evidence type="ECO:0000256" key="3">
    <source>
        <dbReference type="ARBA" id="ARBA00022842"/>
    </source>
</evidence>
<dbReference type="FunFam" id="2.40.50.690:FF:000007">
    <property type="entry name" value="DIS3-like exonuclease 2"/>
    <property type="match status" value="1"/>
</dbReference>
<dbReference type="GO" id="GO:0003723">
    <property type="term" value="F:RNA binding"/>
    <property type="evidence" value="ECO:0007669"/>
    <property type="project" value="UniProtKB-KW"/>
</dbReference>
<dbReference type="EC" id="3.1.13.-" evidence="5"/>
<feature type="compositionally biased region" description="Low complexity" evidence="6">
    <location>
        <begin position="39"/>
        <end position="49"/>
    </location>
</feature>
<dbReference type="Pfam" id="PF00773">
    <property type="entry name" value="RNB"/>
    <property type="match status" value="1"/>
</dbReference>
<evidence type="ECO:0000313" key="9">
    <source>
        <dbReference type="Proteomes" id="UP000594638"/>
    </source>
</evidence>
<dbReference type="InterPro" id="IPR022966">
    <property type="entry name" value="RNase_II/R_CS"/>
</dbReference>
<dbReference type="GO" id="GO:0000956">
    <property type="term" value="P:nuclear-transcribed mRNA catabolic process"/>
    <property type="evidence" value="ECO:0007669"/>
    <property type="project" value="UniProtKB-UniRule"/>
</dbReference>
<evidence type="ECO:0000256" key="4">
    <source>
        <dbReference type="ARBA" id="ARBA00022884"/>
    </source>
</evidence>
<keyword evidence="2 5" id="KW-0479">Metal-binding</keyword>
<keyword evidence="5" id="KW-0378">Hydrolase</keyword>
<comment type="caution">
    <text evidence="8">The sequence shown here is derived from an EMBL/GenBank/DDBJ whole genome shotgun (WGS) entry which is preliminary data.</text>
</comment>
<feature type="domain" description="RNB" evidence="7">
    <location>
        <begin position="505"/>
        <end position="859"/>
    </location>
</feature>
<dbReference type="GO" id="GO:0000175">
    <property type="term" value="F:3'-5'-RNA exonuclease activity"/>
    <property type="evidence" value="ECO:0007669"/>
    <property type="project" value="UniProtKB-UniRule"/>
</dbReference>
<dbReference type="PANTHER" id="PTHR23355">
    <property type="entry name" value="RIBONUCLEASE"/>
    <property type="match status" value="1"/>
</dbReference>
<keyword evidence="4 5" id="KW-0694">RNA-binding</keyword>
<dbReference type="Gene3D" id="2.40.50.690">
    <property type="match status" value="1"/>
</dbReference>
<accession>A0A8S0UBC5</accession>
<feature type="compositionally biased region" description="Basic residues" evidence="6">
    <location>
        <begin position="26"/>
        <end position="38"/>
    </location>
</feature>
<organism evidence="8 9">
    <name type="scientific">Olea europaea subsp. europaea</name>
    <dbReference type="NCBI Taxonomy" id="158383"/>
    <lineage>
        <taxon>Eukaryota</taxon>
        <taxon>Viridiplantae</taxon>
        <taxon>Streptophyta</taxon>
        <taxon>Embryophyta</taxon>
        <taxon>Tracheophyta</taxon>
        <taxon>Spermatophyta</taxon>
        <taxon>Magnoliopsida</taxon>
        <taxon>eudicotyledons</taxon>
        <taxon>Gunneridae</taxon>
        <taxon>Pentapetalae</taxon>
        <taxon>asterids</taxon>
        <taxon>lamiids</taxon>
        <taxon>Lamiales</taxon>
        <taxon>Oleaceae</taxon>
        <taxon>Oleeae</taxon>
        <taxon>Olea</taxon>
    </lineage>
</organism>
<evidence type="ECO:0000256" key="1">
    <source>
        <dbReference type="ARBA" id="ARBA00022490"/>
    </source>
</evidence>
<comment type="cofactor">
    <cofactor evidence="5">
        <name>Mg(2+)</name>
        <dbReference type="ChEBI" id="CHEBI:18420"/>
    </cofactor>
    <cofactor evidence="5">
        <name>Mn(2+)</name>
        <dbReference type="ChEBI" id="CHEBI:29035"/>
    </cofactor>
</comment>
<feature type="binding site" evidence="5">
    <location>
        <position position="526"/>
    </location>
    <ligand>
        <name>Mg(2+)</name>
        <dbReference type="ChEBI" id="CHEBI:18420"/>
    </ligand>
</feature>
<dbReference type="Gramene" id="OE9A087726T5">
    <property type="protein sequence ID" value="OE9A087726C5"/>
    <property type="gene ID" value="OE9A087726"/>
</dbReference>
<reference evidence="8 9" key="1">
    <citation type="submission" date="2019-12" db="EMBL/GenBank/DDBJ databases">
        <authorList>
            <person name="Alioto T."/>
            <person name="Alioto T."/>
            <person name="Gomez Garrido J."/>
        </authorList>
    </citation>
    <scope>NUCLEOTIDE SEQUENCE [LARGE SCALE GENOMIC DNA]</scope>
</reference>
<evidence type="ECO:0000313" key="8">
    <source>
        <dbReference type="EMBL" id="CAA3012947.1"/>
    </source>
</evidence>
<dbReference type="GO" id="GO:1990074">
    <property type="term" value="P:polyuridylation-dependent mRNA catabolic process"/>
    <property type="evidence" value="ECO:0007669"/>
    <property type="project" value="UniProtKB-UniRule"/>
</dbReference>
<dbReference type="Gene3D" id="2.40.50.700">
    <property type="match status" value="1"/>
</dbReference>
<dbReference type="OrthoDB" id="372421at2759"/>
<keyword evidence="5" id="KW-0464">Manganese</keyword>
<name>A0A8S0UBC5_OLEEU</name>
<dbReference type="HAMAP" id="MF_03045">
    <property type="entry name" value="DIS3L2"/>
    <property type="match status" value="1"/>
</dbReference>
<dbReference type="EMBL" id="CACTIH010007418">
    <property type="protein sequence ID" value="CAA3012947.1"/>
    <property type="molecule type" value="Genomic_DNA"/>
</dbReference>
<dbReference type="InterPro" id="IPR041505">
    <property type="entry name" value="Dis3_CSD2"/>
</dbReference>
<keyword evidence="3 5" id="KW-0460">Magnesium</keyword>
<dbReference type="InterPro" id="IPR001900">
    <property type="entry name" value="RNase_II/R"/>
</dbReference>
<comment type="subcellular location">
    <subcellularLocation>
        <location evidence="5">Cytoplasm</location>
    </subcellularLocation>
    <subcellularLocation>
        <location evidence="5">Cytoplasm</location>
        <location evidence="5">P-body</location>
    </subcellularLocation>
</comment>
<protein>
    <recommendedName>
        <fullName evidence="5">DIS3-like exonuclease 2</fullName>
        <ecNumber evidence="5">3.1.13.-</ecNumber>
    </recommendedName>
</protein>
<dbReference type="SMART" id="SM00955">
    <property type="entry name" value="RNB"/>
    <property type="match status" value="1"/>
</dbReference>
<feature type="site" description="Important for catalytic activity" evidence="5">
    <location>
        <position position="525"/>
    </location>
</feature>
<dbReference type="InterPro" id="IPR012340">
    <property type="entry name" value="NA-bd_OB-fold"/>
</dbReference>
<sequence>MGCLIVESTQSQTRTEETITENGSKDKKKNRRSRRSKRNSSLSASSSVSQIHIGESCPAEGDSSLNRMSSDEHHQLPQASNAAGFKSMPTMDVNEQTADEILQNLPALTPNINGELLSNSCHDPAVKEEPTGPVLLARPNICQIQQKHYPAHWSAEAVAEALERGDAFKALFRVNAHNRLEAYCKIDGVQTDVLISGLVDQNRAVEGDTVAIVIDPPSLWTKMKGFNENANHSALIDDRACRPEAVEFARGSSKGKSKLDPVDDYDCSRNYSVSAEKRSYYDNESLVGEIAHLEPTEVSENCYINGYHPSTSHSSRVDYSVSVSDDGNAVEKLSAVVSSFSSKRPTGRVVAVIESSLRRDTVVGFLSVKQSIYSRESNKKESRKNKHRLTALNRGYIMLTPNDPKFTKMTVPVKDLPECIKKRLDSGDATVEMDLVAARIVNWGEESYIPEAHVIHMFGRGSDVEAQIAAILFENSIDPSEFSSEALSCLPHIPWKVPVEELQKRRDLRNLCVFTIDPATATDLDDALSVEGLSDGVFRVGVHIADASYFVLPDTALDIDAQMRSTSVYLLRSKLPMLPSLLSENLCSLNPGADRLAFSIFWDIDPAGEVLDRWIGRTIIKSCCKLSHEHAQEIIDGAFDIHNSISIGNHWPQLHGQFEWLDVIGSVKSLHEISKVLKENRFTRGALSLESPKVDFIFDEDGVPYDSVFSEQQESNFLVEEFMLLANRTAAEVITRAYPTSALLRRHPEPNVRKLKEFEMFCNKHGLHLDISSCDHLHHSLEHIKRELEYDSVLFDILMSYAARPMQLAAYFCSGDFNYANGGWGHYALAIPLYTHFTSPIRRYPDIIVHRTLAATIEAEEMYWKQRMLQKPKGEDAVIRCFTSICVDKDTMESPEAQAALSAAAAKHGVPGTEILTDLAGHCNERKLASRRVKDALHKLCMWNLLEKKEILFSEARVLGLGPKFMSIYILKLAIERRINYDEVEGLKVEWLENTSALVLTQFLNKRSNKRSSPSKFRPLNEVALITDPRDLKLEMDLSEWDDKEDGESQLDGEILKSDVSGIINVEPAVFPLTVRLLSTIPVVLHAVGGDDGPLDIGTRLYISSYL</sequence>
<dbReference type="AlphaFoldDB" id="A0A8S0UBC5"/>
<dbReference type="PANTHER" id="PTHR23355:SF9">
    <property type="entry name" value="DIS3-LIKE EXONUCLEASE 2"/>
    <property type="match status" value="1"/>
</dbReference>
<keyword evidence="9" id="KW-1185">Reference proteome</keyword>
<evidence type="ECO:0000256" key="2">
    <source>
        <dbReference type="ARBA" id="ARBA00022723"/>
    </source>
</evidence>
<feature type="binding site" evidence="5">
    <location>
        <position position="517"/>
    </location>
    <ligand>
        <name>Mg(2+)</name>
        <dbReference type="ChEBI" id="CHEBI:18420"/>
    </ligand>
</feature>
<dbReference type="InterPro" id="IPR028591">
    <property type="entry name" value="DIS3L2"/>
</dbReference>
<dbReference type="PROSITE" id="PS01175">
    <property type="entry name" value="RIBONUCLEASE_II"/>
    <property type="match status" value="1"/>
</dbReference>
<feature type="region of interest" description="Disordered" evidence="6">
    <location>
        <begin position="1"/>
        <end position="86"/>
    </location>
</feature>
<keyword evidence="5 8" id="KW-0269">Exonuclease</keyword>
<gene>
    <name evidence="8" type="ORF">OLEA9_A087726</name>
</gene>
<proteinExistence type="inferred from homology"/>
<dbReference type="Pfam" id="PF17849">
    <property type="entry name" value="OB_Dis3"/>
    <property type="match status" value="1"/>
</dbReference>
<dbReference type="GO" id="GO:0000932">
    <property type="term" value="C:P-body"/>
    <property type="evidence" value="ECO:0007669"/>
    <property type="project" value="UniProtKB-SubCell"/>
</dbReference>
<comment type="function">
    <text evidence="5">3'-5'-exoribonuclease that specifically recognizes RNAs polyuridylated at their 3' end and mediates their degradation. Component of an exosome-independent RNA degradation pathway that mediates degradation of cytoplasmic mRNAs that have been deadenylated and subsequently uridylated at their 3'.</text>
</comment>
<dbReference type="GO" id="GO:0046872">
    <property type="term" value="F:metal ion binding"/>
    <property type="evidence" value="ECO:0007669"/>
    <property type="project" value="UniProtKB-KW"/>
</dbReference>
<dbReference type="SUPFAM" id="SSF50249">
    <property type="entry name" value="Nucleic acid-binding proteins"/>
    <property type="match status" value="3"/>
</dbReference>
<keyword evidence="5" id="KW-0540">Nuclease</keyword>
<comment type="similarity">
    <text evidence="5">Belongs to the RNR ribonuclease family. DIS3L2 subfamily.</text>
</comment>
<keyword evidence="1 5" id="KW-0963">Cytoplasm</keyword>